<dbReference type="EMBL" id="MDHJ01000001">
    <property type="protein sequence ID" value="OUE07332.1"/>
    <property type="molecule type" value="Genomic_DNA"/>
</dbReference>
<sequence length="65" mass="6586">MAPATHGLHLTRILEAVYESAATGREVRLDHDAAERAAAGADAAVGAAARSRVTPAAGDPRPARA</sequence>
<comment type="caution">
    <text evidence="2">The sequence shown here is derived from an EMBL/GenBank/DDBJ whole genome shotgun (WGS) entry which is preliminary data.</text>
</comment>
<protein>
    <submittedName>
        <fullName evidence="2">Uncharacterized protein</fullName>
    </submittedName>
</protein>
<dbReference type="Gene3D" id="3.30.360.10">
    <property type="entry name" value="Dihydrodipicolinate Reductase, domain 2"/>
    <property type="match status" value="1"/>
</dbReference>
<reference evidence="2 3" key="1">
    <citation type="submission" date="2016-08" db="EMBL/GenBank/DDBJ databases">
        <title>Genome sequence of Clavibacter michiganensis spp. strain CASJ009.</title>
        <authorList>
            <person name="Thapa S.P."/>
            <person name="Coaker G."/>
        </authorList>
    </citation>
    <scope>NUCLEOTIDE SEQUENCE [LARGE SCALE GENOMIC DNA]</scope>
    <source>
        <strain evidence="2">CASJ009</strain>
    </source>
</reference>
<dbReference type="AlphaFoldDB" id="A0A251XP39"/>
<feature type="region of interest" description="Disordered" evidence="1">
    <location>
        <begin position="42"/>
        <end position="65"/>
    </location>
</feature>
<organism evidence="2 3">
    <name type="scientific">Clavibacter michiganensis</name>
    <dbReference type="NCBI Taxonomy" id="28447"/>
    <lineage>
        <taxon>Bacteria</taxon>
        <taxon>Bacillati</taxon>
        <taxon>Actinomycetota</taxon>
        <taxon>Actinomycetes</taxon>
        <taxon>Micrococcales</taxon>
        <taxon>Microbacteriaceae</taxon>
        <taxon>Clavibacter</taxon>
    </lineage>
</organism>
<evidence type="ECO:0000256" key="1">
    <source>
        <dbReference type="SAM" id="MobiDB-lite"/>
    </source>
</evidence>
<evidence type="ECO:0000313" key="2">
    <source>
        <dbReference type="EMBL" id="OUE07332.1"/>
    </source>
</evidence>
<accession>A0A251XP39</accession>
<dbReference type="Proteomes" id="UP000195106">
    <property type="component" value="Unassembled WGS sequence"/>
</dbReference>
<name>A0A251XP39_9MICO</name>
<proteinExistence type="predicted"/>
<gene>
    <name evidence="2" type="ORF">CMsap09_00190</name>
</gene>
<evidence type="ECO:0000313" key="3">
    <source>
        <dbReference type="Proteomes" id="UP000195106"/>
    </source>
</evidence>